<name>A0A1A9VB04_GLOAU</name>
<accession>A0A1A9VB04</accession>
<organism evidence="2 3">
    <name type="scientific">Glossina austeni</name>
    <name type="common">Savannah tsetse fly</name>
    <dbReference type="NCBI Taxonomy" id="7395"/>
    <lineage>
        <taxon>Eukaryota</taxon>
        <taxon>Metazoa</taxon>
        <taxon>Ecdysozoa</taxon>
        <taxon>Arthropoda</taxon>
        <taxon>Hexapoda</taxon>
        <taxon>Insecta</taxon>
        <taxon>Pterygota</taxon>
        <taxon>Neoptera</taxon>
        <taxon>Endopterygota</taxon>
        <taxon>Diptera</taxon>
        <taxon>Brachycera</taxon>
        <taxon>Muscomorpha</taxon>
        <taxon>Hippoboscoidea</taxon>
        <taxon>Glossinidae</taxon>
        <taxon>Glossina</taxon>
    </lineage>
</organism>
<proteinExistence type="predicted"/>
<evidence type="ECO:0000313" key="2">
    <source>
        <dbReference type="EnsemblMetazoa" id="GAUT031502-PA"/>
    </source>
</evidence>
<evidence type="ECO:0000256" key="1">
    <source>
        <dbReference type="SAM" id="Phobius"/>
    </source>
</evidence>
<dbReference type="VEuPathDB" id="VectorBase:GAUT031502"/>
<dbReference type="Proteomes" id="UP000078200">
    <property type="component" value="Unassembled WGS sequence"/>
</dbReference>
<protein>
    <submittedName>
        <fullName evidence="2">Uncharacterized protein</fullName>
    </submittedName>
</protein>
<dbReference type="AlphaFoldDB" id="A0A1A9VB04"/>
<reference evidence="2" key="1">
    <citation type="submission" date="2020-05" db="UniProtKB">
        <authorList>
            <consortium name="EnsemblMetazoa"/>
        </authorList>
    </citation>
    <scope>IDENTIFICATION</scope>
    <source>
        <strain evidence="2">TTRI</strain>
    </source>
</reference>
<sequence length="101" mass="10446">CGIPHVLAVPHVPAIPHAYFAILRVLGVVDILSILGIGILAPHSSSSLLVSFLVMFTVASKSSSITAKSLVTSVPSNPKKSGVSVGLSLRSAYSPFECPHV</sequence>
<dbReference type="EnsemblMetazoa" id="GAUT031502-RA">
    <property type="protein sequence ID" value="GAUT031502-PA"/>
    <property type="gene ID" value="GAUT031502"/>
</dbReference>
<keyword evidence="3" id="KW-1185">Reference proteome</keyword>
<evidence type="ECO:0000313" key="3">
    <source>
        <dbReference type="Proteomes" id="UP000078200"/>
    </source>
</evidence>
<keyword evidence="1" id="KW-1133">Transmembrane helix</keyword>
<feature type="transmembrane region" description="Helical" evidence="1">
    <location>
        <begin position="18"/>
        <end position="41"/>
    </location>
</feature>
<keyword evidence="1" id="KW-0812">Transmembrane</keyword>
<keyword evidence="1" id="KW-0472">Membrane</keyword>